<reference evidence="1" key="1">
    <citation type="submission" date="2020-05" db="EMBL/GenBank/DDBJ databases">
        <title>Large-scale comparative analyses of tick genomes elucidate their genetic diversity and vector capacities.</title>
        <authorList>
            <person name="Jia N."/>
            <person name="Wang J."/>
            <person name="Shi W."/>
            <person name="Du L."/>
            <person name="Sun Y."/>
            <person name="Zhan W."/>
            <person name="Jiang J."/>
            <person name="Wang Q."/>
            <person name="Zhang B."/>
            <person name="Ji P."/>
            <person name="Sakyi L.B."/>
            <person name="Cui X."/>
            <person name="Yuan T."/>
            <person name="Jiang B."/>
            <person name="Yang W."/>
            <person name="Lam T.T.-Y."/>
            <person name="Chang Q."/>
            <person name="Ding S."/>
            <person name="Wang X."/>
            <person name="Zhu J."/>
            <person name="Ruan X."/>
            <person name="Zhao L."/>
            <person name="Wei J."/>
            <person name="Que T."/>
            <person name="Du C."/>
            <person name="Cheng J."/>
            <person name="Dai P."/>
            <person name="Han X."/>
            <person name="Huang E."/>
            <person name="Gao Y."/>
            <person name="Liu J."/>
            <person name="Shao H."/>
            <person name="Ye R."/>
            <person name="Li L."/>
            <person name="Wei W."/>
            <person name="Wang X."/>
            <person name="Wang C."/>
            <person name="Yang T."/>
            <person name="Huo Q."/>
            <person name="Li W."/>
            <person name="Guo W."/>
            <person name="Chen H."/>
            <person name="Zhou L."/>
            <person name="Ni X."/>
            <person name="Tian J."/>
            <person name="Zhou Y."/>
            <person name="Sheng Y."/>
            <person name="Liu T."/>
            <person name="Pan Y."/>
            <person name="Xia L."/>
            <person name="Li J."/>
            <person name="Zhao F."/>
            <person name="Cao W."/>
        </authorList>
    </citation>
    <scope>NUCLEOTIDE SEQUENCE</scope>
    <source>
        <strain evidence="1">Dsil-2018</strain>
    </source>
</reference>
<dbReference type="Proteomes" id="UP000821865">
    <property type="component" value="Chromosome 1"/>
</dbReference>
<proteinExistence type="predicted"/>
<dbReference type="EMBL" id="CM023470">
    <property type="protein sequence ID" value="KAH7981198.1"/>
    <property type="molecule type" value="Genomic_DNA"/>
</dbReference>
<accession>A0ACB8E3J8</accession>
<evidence type="ECO:0000313" key="2">
    <source>
        <dbReference type="Proteomes" id="UP000821865"/>
    </source>
</evidence>
<protein>
    <submittedName>
        <fullName evidence="1">Uncharacterized protein</fullName>
    </submittedName>
</protein>
<keyword evidence="2" id="KW-1185">Reference proteome</keyword>
<comment type="caution">
    <text evidence="1">The sequence shown here is derived from an EMBL/GenBank/DDBJ whole genome shotgun (WGS) entry which is preliminary data.</text>
</comment>
<organism evidence="1 2">
    <name type="scientific">Dermacentor silvarum</name>
    <name type="common">Tick</name>
    <dbReference type="NCBI Taxonomy" id="543639"/>
    <lineage>
        <taxon>Eukaryota</taxon>
        <taxon>Metazoa</taxon>
        <taxon>Ecdysozoa</taxon>
        <taxon>Arthropoda</taxon>
        <taxon>Chelicerata</taxon>
        <taxon>Arachnida</taxon>
        <taxon>Acari</taxon>
        <taxon>Parasitiformes</taxon>
        <taxon>Ixodida</taxon>
        <taxon>Ixodoidea</taxon>
        <taxon>Ixodidae</taxon>
        <taxon>Rhipicephalinae</taxon>
        <taxon>Dermacentor</taxon>
    </lineage>
</organism>
<gene>
    <name evidence="1" type="ORF">HPB49_022359</name>
</gene>
<evidence type="ECO:0000313" key="1">
    <source>
        <dbReference type="EMBL" id="KAH7981198.1"/>
    </source>
</evidence>
<sequence length="171" mass="19412">MRKTRLDDGGSKCDRRLDKNFTDVDAVTEPPAAALKASDRQRTLNDFRRGTVPILIATDLESRALDVEHLTHVFKYDYPLNIGKYLYRVQRAGRAGRRGFSVTIVTRQEWMQARDLIDVLEEANEYVPEERTPWLTISTPAKSGVPRRLPQTAAERTPAMVTSGENEFGSF</sequence>
<name>A0ACB8E3J8_DERSI</name>